<dbReference type="Pfam" id="PF05651">
    <property type="entry name" value="Diacid_rec"/>
    <property type="match status" value="1"/>
</dbReference>
<evidence type="ECO:0000259" key="2">
    <source>
        <dbReference type="Pfam" id="PF05651"/>
    </source>
</evidence>
<reference evidence="6" key="1">
    <citation type="journal article" date="2019" name="Int. J. Syst. Evol. Microbiol.">
        <title>The Global Catalogue of Microorganisms (GCM) 10K type strain sequencing project: providing services to taxonomists for standard genome sequencing and annotation.</title>
        <authorList>
            <consortium name="The Broad Institute Genomics Platform"/>
            <consortium name="The Broad Institute Genome Sequencing Center for Infectious Disease"/>
            <person name="Wu L."/>
            <person name="Ma J."/>
        </authorList>
    </citation>
    <scope>NUCLEOTIDE SEQUENCE [LARGE SCALE GENOMIC DNA]</scope>
    <source>
        <strain evidence="6">CGMCC 1.15475</strain>
    </source>
</reference>
<dbReference type="InterPro" id="IPR025736">
    <property type="entry name" value="PucR_C-HTH_dom"/>
</dbReference>
<feature type="domain" description="Putative sugar diacid recognition" evidence="2">
    <location>
        <begin position="4"/>
        <end position="135"/>
    </location>
</feature>
<accession>A0ABW4QD81</accession>
<feature type="domain" description="CdaR GGDEF-like" evidence="4">
    <location>
        <begin position="144"/>
        <end position="257"/>
    </location>
</feature>
<evidence type="ECO:0000259" key="4">
    <source>
        <dbReference type="Pfam" id="PF17853"/>
    </source>
</evidence>
<sequence length="364" mass="41195">MQMLTKKIANEIVRETSLRLHRNVNIMNTEGIILSAMDKSRIGAIHEGALKVLETKKMLVIHEGEELKGAQPGINLPIVFQDHIIGVIGITGVPAELEEIGELVKMTTELMIKQAFMDSQMEWQQRTKETVVDQLLKRSPSFTSVQENLGLLGFTLTPPFTSVIVQIAERSAANRTIIQAIEGMLGQQRALVSFINVNRLFIGLNGIEGNEADEAIQALQELLKKLDVRFRMAYSLPFHHLHQFNQSYKDCEIALAISGKDKECVSFSHIEVKSLFYQVDADIADRFAHRVLKNFDEAKAETLGAFFANNLNIQQTADALYLHRNTLIYRLKKIVEDTGHDPKNFEDALILQVALWIFQKEQRD</sequence>
<dbReference type="InterPro" id="IPR051448">
    <property type="entry name" value="CdaR-like_regulators"/>
</dbReference>
<organism evidence="5 6">
    <name type="scientific">Planococcus chinensis</name>
    <dbReference type="NCBI Taxonomy" id="272917"/>
    <lineage>
        <taxon>Bacteria</taxon>
        <taxon>Bacillati</taxon>
        <taxon>Bacillota</taxon>
        <taxon>Bacilli</taxon>
        <taxon>Bacillales</taxon>
        <taxon>Caryophanaceae</taxon>
        <taxon>Planococcus</taxon>
    </lineage>
</organism>
<protein>
    <submittedName>
        <fullName evidence="5">CdaR family transcriptional regulator</fullName>
    </submittedName>
</protein>
<dbReference type="Pfam" id="PF17853">
    <property type="entry name" value="GGDEF_2"/>
    <property type="match status" value="1"/>
</dbReference>
<dbReference type="RefSeq" id="WP_204891543.1">
    <property type="nucleotide sequence ID" value="NZ_JBHUFW010000002.1"/>
</dbReference>
<evidence type="ECO:0000313" key="6">
    <source>
        <dbReference type="Proteomes" id="UP001597273"/>
    </source>
</evidence>
<feature type="domain" description="PucR C-terminal helix-turn-helix" evidence="3">
    <location>
        <begin position="301"/>
        <end position="356"/>
    </location>
</feature>
<dbReference type="Pfam" id="PF13556">
    <property type="entry name" value="HTH_30"/>
    <property type="match status" value="1"/>
</dbReference>
<name>A0ABW4QD81_9BACL</name>
<evidence type="ECO:0000313" key="5">
    <source>
        <dbReference type="EMBL" id="MFD1861433.1"/>
    </source>
</evidence>
<dbReference type="InterPro" id="IPR041522">
    <property type="entry name" value="CdaR_GGDEF"/>
</dbReference>
<dbReference type="Gene3D" id="1.10.10.2840">
    <property type="entry name" value="PucR C-terminal helix-turn-helix domain"/>
    <property type="match status" value="1"/>
</dbReference>
<dbReference type="PANTHER" id="PTHR33744">
    <property type="entry name" value="CARBOHYDRATE DIACID REGULATOR"/>
    <property type="match status" value="1"/>
</dbReference>
<proteinExistence type="inferred from homology"/>
<comment type="caution">
    <text evidence="5">The sequence shown here is derived from an EMBL/GenBank/DDBJ whole genome shotgun (WGS) entry which is preliminary data.</text>
</comment>
<gene>
    <name evidence="5" type="ORF">ACFSDB_00770</name>
</gene>
<evidence type="ECO:0000256" key="1">
    <source>
        <dbReference type="ARBA" id="ARBA00006754"/>
    </source>
</evidence>
<dbReference type="Proteomes" id="UP001597273">
    <property type="component" value="Unassembled WGS sequence"/>
</dbReference>
<dbReference type="EMBL" id="JBHUFW010000002">
    <property type="protein sequence ID" value="MFD1861433.1"/>
    <property type="molecule type" value="Genomic_DNA"/>
</dbReference>
<keyword evidence="6" id="KW-1185">Reference proteome</keyword>
<dbReference type="InterPro" id="IPR008599">
    <property type="entry name" value="Diacid_rec"/>
</dbReference>
<dbReference type="InterPro" id="IPR042070">
    <property type="entry name" value="PucR_C-HTH_sf"/>
</dbReference>
<dbReference type="PANTHER" id="PTHR33744:SF15">
    <property type="entry name" value="CARBOHYDRATE DIACID REGULATOR"/>
    <property type="match status" value="1"/>
</dbReference>
<evidence type="ECO:0000259" key="3">
    <source>
        <dbReference type="Pfam" id="PF13556"/>
    </source>
</evidence>
<comment type="similarity">
    <text evidence="1">Belongs to the CdaR family.</text>
</comment>